<keyword evidence="1" id="KW-0732">Signal</keyword>
<evidence type="ECO:0000256" key="1">
    <source>
        <dbReference type="SAM" id="SignalP"/>
    </source>
</evidence>
<dbReference type="Proteomes" id="UP001233836">
    <property type="component" value="Unassembled WGS sequence"/>
</dbReference>
<accession>A0ABT9WEQ5</accession>
<evidence type="ECO:0000313" key="2">
    <source>
        <dbReference type="EMBL" id="MDQ0171758.1"/>
    </source>
</evidence>
<evidence type="ECO:0000313" key="3">
    <source>
        <dbReference type="Proteomes" id="UP001233836"/>
    </source>
</evidence>
<evidence type="ECO:0008006" key="4">
    <source>
        <dbReference type="Google" id="ProtNLM"/>
    </source>
</evidence>
<sequence>MRKVASILVMICIAFGMAACNDLNKEGSSSAEQSKDNVQIEAVTAQQETESEDSETNFEQGVFIDWEQEHDPLFNDEIQEVLKEALEANVRSDQAAFGSLFLDPEAADRHWGQFGGNVRYTEIGHVSEDTTKNHILVGVLGEILRDTNSIEEYGITYYFAKDEYGKWGLVAVD</sequence>
<organism evidence="2 3">
    <name type="scientific">Paenibacillus tundrae</name>
    <dbReference type="NCBI Taxonomy" id="528187"/>
    <lineage>
        <taxon>Bacteria</taxon>
        <taxon>Bacillati</taxon>
        <taxon>Bacillota</taxon>
        <taxon>Bacilli</taxon>
        <taxon>Bacillales</taxon>
        <taxon>Paenibacillaceae</taxon>
        <taxon>Paenibacillus</taxon>
    </lineage>
</organism>
<proteinExistence type="predicted"/>
<dbReference type="RefSeq" id="WP_307217367.1">
    <property type="nucleotide sequence ID" value="NZ_JAUSTI010000008.1"/>
</dbReference>
<comment type="caution">
    <text evidence="2">The sequence shown here is derived from an EMBL/GenBank/DDBJ whole genome shotgun (WGS) entry which is preliminary data.</text>
</comment>
<feature type="signal peptide" evidence="1">
    <location>
        <begin position="1"/>
        <end position="18"/>
    </location>
</feature>
<dbReference type="EMBL" id="JAUSTI010000008">
    <property type="protein sequence ID" value="MDQ0171758.1"/>
    <property type="molecule type" value="Genomic_DNA"/>
</dbReference>
<name>A0ABT9WEQ5_9BACL</name>
<dbReference type="PROSITE" id="PS51257">
    <property type="entry name" value="PROKAR_LIPOPROTEIN"/>
    <property type="match status" value="1"/>
</dbReference>
<gene>
    <name evidence="2" type="ORF">J2T19_003220</name>
</gene>
<keyword evidence="3" id="KW-1185">Reference proteome</keyword>
<feature type="chain" id="PRO_5046942757" description="Lipoprotein" evidence="1">
    <location>
        <begin position="19"/>
        <end position="173"/>
    </location>
</feature>
<reference evidence="2 3" key="1">
    <citation type="submission" date="2023-07" db="EMBL/GenBank/DDBJ databases">
        <title>Sorghum-associated microbial communities from plants grown in Nebraska, USA.</title>
        <authorList>
            <person name="Schachtman D."/>
        </authorList>
    </citation>
    <scope>NUCLEOTIDE SEQUENCE [LARGE SCALE GENOMIC DNA]</scope>
    <source>
        <strain evidence="2 3">DS1314</strain>
    </source>
</reference>
<protein>
    <recommendedName>
        <fullName evidence="4">Lipoprotein</fullName>
    </recommendedName>
</protein>